<dbReference type="EMBL" id="JBDPGJ010000012">
    <property type="protein sequence ID" value="MEX0409755.1"/>
    <property type="molecule type" value="Genomic_DNA"/>
</dbReference>
<dbReference type="EC" id="3.1.-.-" evidence="2"/>
<evidence type="ECO:0000313" key="3">
    <source>
        <dbReference type="Proteomes" id="UP001556692"/>
    </source>
</evidence>
<dbReference type="Proteomes" id="UP001556692">
    <property type="component" value="Unassembled WGS sequence"/>
</dbReference>
<keyword evidence="3" id="KW-1185">Reference proteome</keyword>
<dbReference type="Pfam" id="PF08885">
    <property type="entry name" value="GSCFA"/>
    <property type="match status" value="1"/>
</dbReference>
<comment type="caution">
    <text evidence="2">The sequence shown here is derived from an EMBL/GenBank/DDBJ whole genome shotgun (WGS) entry which is preliminary data.</text>
</comment>
<sequence length="380" mass="41979">MRTVHPYRTLPAKAFWRRSVAALPMAEVDPVGRFDLRITPQSRVATAGSCFAQHIARHLSRTGFDYMVAEPGHPILPEVLRAAHGYGTFSARYGNIYTSRQLRQLVDRSWDRFQPTEAPWLDSDGTVRDPFRPAVQPGNFISVAEMEADRRQHLTAVRGMFETLDVFVFTLGLTECWISSEDGAVFPICPGVEGGTFDPARYVFHNLTVEEVVADMQAVVDHLAAVNPSAQVVLTVSPVPLAATALPDGHVLTSTTYSKSVLRVAAQMLSDNNVAVHYFPSYEIITGSFNRGSYYADDLRNVLEEGVSHVMRLFLLHAAGILPGTQVASNTVRSADGDEEWLERVAQFVEVECEEAFLEDVDRDTPSAVFGTSPSSQRCD</sequence>
<feature type="domain" description="GSCFA" evidence="1">
    <location>
        <begin position="43"/>
        <end position="314"/>
    </location>
</feature>
<dbReference type="RefSeq" id="WP_367957622.1">
    <property type="nucleotide sequence ID" value="NZ_JBDPGJ010000012.1"/>
</dbReference>
<name>A0ABV3SSG1_9HYPH</name>
<gene>
    <name evidence="2" type="ORF">ABGN05_29395</name>
</gene>
<proteinExistence type="predicted"/>
<protein>
    <submittedName>
        <fullName evidence="2">GSCFA domain-containing protein</fullName>
        <ecNumber evidence="2">3.1.-.-</ecNumber>
    </submittedName>
</protein>
<evidence type="ECO:0000313" key="2">
    <source>
        <dbReference type="EMBL" id="MEX0409755.1"/>
    </source>
</evidence>
<accession>A0ABV3SSG1</accession>
<reference evidence="2 3" key="1">
    <citation type="submission" date="2024-05" db="EMBL/GenBank/DDBJ databases">
        <authorList>
            <person name="Jiang F."/>
        </authorList>
    </citation>
    <scope>NUCLEOTIDE SEQUENCE [LARGE SCALE GENOMIC DNA]</scope>
    <source>
        <strain evidence="2 3">LZ166</strain>
    </source>
</reference>
<evidence type="ECO:0000259" key="1">
    <source>
        <dbReference type="Pfam" id="PF08885"/>
    </source>
</evidence>
<organism evidence="2 3">
    <name type="scientific">Aquibium pacificus</name>
    <dbReference type="NCBI Taxonomy" id="3153579"/>
    <lineage>
        <taxon>Bacteria</taxon>
        <taxon>Pseudomonadati</taxon>
        <taxon>Pseudomonadota</taxon>
        <taxon>Alphaproteobacteria</taxon>
        <taxon>Hyphomicrobiales</taxon>
        <taxon>Phyllobacteriaceae</taxon>
        <taxon>Aquibium</taxon>
    </lineage>
</organism>
<keyword evidence="2" id="KW-0378">Hydrolase</keyword>
<dbReference type="GO" id="GO:0016787">
    <property type="term" value="F:hydrolase activity"/>
    <property type="evidence" value="ECO:0007669"/>
    <property type="project" value="UniProtKB-KW"/>
</dbReference>
<dbReference type="InterPro" id="IPR014982">
    <property type="entry name" value="GSCFA"/>
</dbReference>